<organism evidence="2 3">
    <name type="scientific">Kipferlia bialata</name>
    <dbReference type="NCBI Taxonomy" id="797122"/>
    <lineage>
        <taxon>Eukaryota</taxon>
        <taxon>Metamonada</taxon>
        <taxon>Carpediemonas-like organisms</taxon>
        <taxon>Kipferlia</taxon>
    </lineage>
</organism>
<dbReference type="AlphaFoldDB" id="A0A391NN68"/>
<feature type="domain" description="Thioester reductase (TE)" evidence="1">
    <location>
        <begin position="2"/>
        <end position="75"/>
    </location>
</feature>
<reference evidence="2 3" key="1">
    <citation type="journal article" date="2018" name="PLoS ONE">
        <title>The draft genome of Kipferlia bialata reveals reductive genome evolution in fornicate parasites.</title>
        <authorList>
            <person name="Tanifuji G."/>
            <person name="Takabayashi S."/>
            <person name="Kume K."/>
            <person name="Takagi M."/>
            <person name="Nakayama T."/>
            <person name="Kamikawa R."/>
            <person name="Inagaki Y."/>
            <person name="Hashimoto T."/>
        </authorList>
    </citation>
    <scope>NUCLEOTIDE SEQUENCE [LARGE SCALE GENOMIC DNA]</scope>
    <source>
        <strain evidence="2">NY0173</strain>
    </source>
</reference>
<evidence type="ECO:0000259" key="1">
    <source>
        <dbReference type="Pfam" id="PF07993"/>
    </source>
</evidence>
<comment type="caution">
    <text evidence="2">The sequence shown here is derived from an EMBL/GenBank/DDBJ whole genome shotgun (WGS) entry which is preliminary data.</text>
</comment>
<feature type="non-terminal residue" evidence="2">
    <location>
        <position position="1"/>
    </location>
</feature>
<evidence type="ECO:0000313" key="3">
    <source>
        <dbReference type="Proteomes" id="UP000265618"/>
    </source>
</evidence>
<name>A0A391NN68_9EUKA</name>
<dbReference type="SUPFAM" id="SSF51735">
    <property type="entry name" value="NAD(P)-binding Rossmann-fold domains"/>
    <property type="match status" value="1"/>
</dbReference>
<dbReference type="InterPro" id="IPR036291">
    <property type="entry name" value="NAD(P)-bd_dom_sf"/>
</dbReference>
<dbReference type="Proteomes" id="UP000265618">
    <property type="component" value="Unassembled WGS sequence"/>
</dbReference>
<protein>
    <recommendedName>
        <fullName evidence="1">Thioester reductase (TE) domain-containing protein</fullName>
    </recommendedName>
</protein>
<dbReference type="Gene3D" id="3.40.50.720">
    <property type="entry name" value="NAD(P)-binding Rossmann-like Domain"/>
    <property type="match status" value="1"/>
</dbReference>
<dbReference type="OrthoDB" id="416786at2759"/>
<gene>
    <name evidence="2" type="ORF">KIPB_008487</name>
</gene>
<sequence>AVSKFIAENAVLGAVERGMRIAIVRPCFVLACSKTGVYNGDDYVARCLKASVQLGIRPDWQMGGLFLSPVDFVAAFTGAVAVAKVPLPGCVYHPAAEKPLKWGALFDGIESAGYSLETVSHSEWYARQAKSIGGGQDDNALTPLMVVLSPEKYNGMTSDIMPVGTSRTHAILSDIGVSEPSVMDTAQCRAQADFFRQSGYFPGPNGAPAENTRAMIVRTSTVQQ</sequence>
<dbReference type="Pfam" id="PF07993">
    <property type="entry name" value="NAD_binding_4"/>
    <property type="match status" value="1"/>
</dbReference>
<dbReference type="InterPro" id="IPR013120">
    <property type="entry name" value="FAR_NAD-bd"/>
</dbReference>
<keyword evidence="3" id="KW-1185">Reference proteome</keyword>
<accession>A0A391NN68</accession>
<proteinExistence type="predicted"/>
<evidence type="ECO:0000313" key="2">
    <source>
        <dbReference type="EMBL" id="GCA63201.1"/>
    </source>
</evidence>
<dbReference type="EMBL" id="BDIP01002644">
    <property type="protein sequence ID" value="GCA63201.1"/>
    <property type="molecule type" value="Genomic_DNA"/>
</dbReference>